<dbReference type="Gene3D" id="3.40.50.620">
    <property type="entry name" value="HUPs"/>
    <property type="match status" value="1"/>
</dbReference>
<dbReference type="PANTHER" id="PTHR20882">
    <property type="entry name" value="CYTOPLASMIC TRNA 2-THIOLATION PROTEIN 2"/>
    <property type="match status" value="1"/>
</dbReference>
<dbReference type="GeneID" id="117232617"/>
<dbReference type="GO" id="GO:0016779">
    <property type="term" value="F:nucleotidyltransferase activity"/>
    <property type="evidence" value="ECO:0007669"/>
    <property type="project" value="UniProtKB-UniRule"/>
</dbReference>
<dbReference type="GO" id="GO:0005829">
    <property type="term" value="C:cytosol"/>
    <property type="evidence" value="ECO:0007669"/>
    <property type="project" value="TreeGrafter"/>
</dbReference>
<dbReference type="KEGG" id="bvk:117232617"/>
<comment type="pathway">
    <text evidence="3">tRNA modification; 5-methoxycarbonylmethyl-2-thiouridine-tRNA biosynthesis.</text>
</comment>
<dbReference type="GO" id="GO:0002143">
    <property type="term" value="P:tRNA wobble position uridine thiolation"/>
    <property type="evidence" value="ECO:0007669"/>
    <property type="project" value="TreeGrafter"/>
</dbReference>
<name>A0A6J3K5U6_9HYME</name>
<dbReference type="GO" id="GO:0032447">
    <property type="term" value="P:protein urmylation"/>
    <property type="evidence" value="ECO:0007669"/>
    <property type="project" value="UniProtKB-UniRule"/>
</dbReference>
<dbReference type="Pfam" id="PF10288">
    <property type="entry name" value="CTU2"/>
    <property type="match status" value="1"/>
</dbReference>
<sequence>MKNHKMCTLNESEYDTFEVEEIAENTNTSFPINTTETHNATPFCKKCGSQEVQVFSKNRNEYCKVCFLNILKHKFRATLGKSKSIHPNDSILVAHSGKANSTALLHLIMVDTNELISKKLRPSFKVLYIDDGMVKGRSIEERKSIRDALANEAKSLQLTTYILPLSKCTSDSISKEMQLVNDPSMSMTSDEDTIIQEMFDNLENDTARDELLQQLRRKLLTSAAGELNCNKIFIADISFDLAIKVLGDVSTGRGSQLPFNVAFSDTRHANVTLLRPLRGFTQNDITNYLGCYNLHPIFSSDKYNFSFPISIRNVTRNFVRKLDSEFYGTVSTIYRTSEKLATRIEQCNNENNDTKVDDNIKKDNNICILCELTLDSCYLPKEQLSVVQAKLFSKLISTITDTSLSNTMNSLNICEQSDNEQIESLNALRQKKCQCQSDIHKSFLRQSTIEKYLCYGCRLIFLNSKQVDNILPNFIFDAVQRRLQVACLREEIRDFLL</sequence>
<keyword evidence="2 3" id="KW-0819">tRNA processing</keyword>
<dbReference type="SUPFAM" id="SSF52402">
    <property type="entry name" value="Adenine nucleotide alpha hydrolases-like"/>
    <property type="match status" value="1"/>
</dbReference>
<comment type="function">
    <text evidence="3">Plays a central role in 2-thiolation of mcm(5)S(2)U at tRNA wobble positions of tRNA(Lys), tRNA(Glu) and tRNA(Gln). May act by forming a heterodimer with NCS6/CTU1 that ligates sulfur from thiocarboxylated URM1 onto the uridine of tRNAs at wobble position.</text>
</comment>
<evidence type="ECO:0000313" key="5">
    <source>
        <dbReference type="RefSeq" id="XP_033347995.1"/>
    </source>
</evidence>
<comment type="similarity">
    <text evidence="3">Belongs to the CTU2/NCS2 family.</text>
</comment>
<dbReference type="RefSeq" id="XP_033347995.1">
    <property type="nucleotide sequence ID" value="XM_033492104.1"/>
</dbReference>
<dbReference type="InterPro" id="IPR014729">
    <property type="entry name" value="Rossmann-like_a/b/a_fold"/>
</dbReference>
<keyword evidence="1 3" id="KW-0963">Cytoplasm</keyword>
<dbReference type="AlphaFoldDB" id="A0A6J3K5U6"/>
<evidence type="ECO:0000256" key="2">
    <source>
        <dbReference type="ARBA" id="ARBA00022694"/>
    </source>
</evidence>
<evidence type="ECO:0000256" key="3">
    <source>
        <dbReference type="HAMAP-Rule" id="MF_03054"/>
    </source>
</evidence>
<protein>
    <recommendedName>
        <fullName evidence="3">Cytoplasmic tRNA 2-thiolation protein 2</fullName>
    </recommendedName>
</protein>
<reference evidence="5" key="1">
    <citation type="submission" date="2025-08" db="UniProtKB">
        <authorList>
            <consortium name="RefSeq"/>
        </authorList>
    </citation>
    <scope>IDENTIFICATION</scope>
    <source>
        <tissue evidence="5">Muscle</tissue>
    </source>
</reference>
<dbReference type="GO" id="GO:0000049">
    <property type="term" value="F:tRNA binding"/>
    <property type="evidence" value="ECO:0007669"/>
    <property type="project" value="InterPro"/>
</dbReference>
<dbReference type="PANTHER" id="PTHR20882:SF14">
    <property type="entry name" value="CYTOPLASMIC TRNA 2-THIOLATION PROTEIN 2"/>
    <property type="match status" value="1"/>
</dbReference>
<evidence type="ECO:0000256" key="1">
    <source>
        <dbReference type="ARBA" id="ARBA00022490"/>
    </source>
</evidence>
<dbReference type="CTD" id="348180"/>
<gene>
    <name evidence="5" type="primary">LOC117232617</name>
</gene>
<dbReference type="GO" id="GO:0016783">
    <property type="term" value="F:sulfurtransferase activity"/>
    <property type="evidence" value="ECO:0007669"/>
    <property type="project" value="TreeGrafter"/>
</dbReference>
<accession>A0A6J3K5U6</accession>
<dbReference type="HAMAP" id="MF_03054">
    <property type="entry name" value="CTU2"/>
    <property type="match status" value="1"/>
</dbReference>
<organism evidence="4 5">
    <name type="scientific">Bombus vosnesenskii</name>
    <dbReference type="NCBI Taxonomy" id="207650"/>
    <lineage>
        <taxon>Eukaryota</taxon>
        <taxon>Metazoa</taxon>
        <taxon>Ecdysozoa</taxon>
        <taxon>Arthropoda</taxon>
        <taxon>Hexapoda</taxon>
        <taxon>Insecta</taxon>
        <taxon>Pterygota</taxon>
        <taxon>Neoptera</taxon>
        <taxon>Endopterygota</taxon>
        <taxon>Hymenoptera</taxon>
        <taxon>Apocrita</taxon>
        <taxon>Aculeata</taxon>
        <taxon>Apoidea</taxon>
        <taxon>Anthophila</taxon>
        <taxon>Apidae</taxon>
        <taxon>Bombus</taxon>
        <taxon>Pyrobombus</taxon>
    </lineage>
</organism>
<dbReference type="InterPro" id="IPR019407">
    <property type="entry name" value="CTU2"/>
</dbReference>
<keyword evidence="4" id="KW-1185">Reference proteome</keyword>
<dbReference type="UniPathway" id="UPA00988"/>
<comment type="subcellular location">
    <subcellularLocation>
        <location evidence="3">Cytoplasm</location>
    </subcellularLocation>
</comment>
<dbReference type="Proteomes" id="UP000504631">
    <property type="component" value="Unplaced"/>
</dbReference>
<proteinExistence type="inferred from homology"/>
<evidence type="ECO:0000313" key="4">
    <source>
        <dbReference type="Proteomes" id="UP000504631"/>
    </source>
</evidence>